<evidence type="ECO:0000313" key="1">
    <source>
        <dbReference type="EMBL" id="KAI9199986.1"/>
    </source>
</evidence>
<dbReference type="Pfam" id="PF03087">
    <property type="entry name" value="BPS1"/>
    <property type="match status" value="1"/>
</dbReference>
<comment type="caution">
    <text evidence="1">The sequence shown here is derived from an EMBL/GenBank/DDBJ whole genome shotgun (WGS) entry which is preliminary data.</text>
</comment>
<protein>
    <submittedName>
        <fullName evidence="1">Uncharacterized protein</fullName>
    </submittedName>
</protein>
<dbReference type="AlphaFoldDB" id="A0AAD5JGK9"/>
<proteinExistence type="predicted"/>
<dbReference type="InterPro" id="IPR004320">
    <property type="entry name" value="BPS1_pln"/>
</dbReference>
<dbReference type="GO" id="GO:0048364">
    <property type="term" value="P:root development"/>
    <property type="evidence" value="ECO:0007669"/>
    <property type="project" value="InterPro"/>
</dbReference>
<name>A0AAD5JGK9_ACENE</name>
<evidence type="ECO:0000313" key="2">
    <source>
        <dbReference type="Proteomes" id="UP001064489"/>
    </source>
</evidence>
<keyword evidence="2" id="KW-1185">Reference proteome</keyword>
<dbReference type="GO" id="GO:0048367">
    <property type="term" value="P:shoot system development"/>
    <property type="evidence" value="ECO:0007669"/>
    <property type="project" value="InterPro"/>
</dbReference>
<sequence length="69" mass="7721">MVRKCSGDFKTTQKGKLAIIEKDQDLVTMVDMLREVESVSCTVFKCLLSLVCPIKARSKCNVVGPWSQK</sequence>
<accession>A0AAD5JGK9</accession>
<dbReference type="Proteomes" id="UP001064489">
    <property type="component" value="Chromosome 9"/>
</dbReference>
<dbReference type="EMBL" id="JAJSOW010000001">
    <property type="protein sequence ID" value="KAI9199986.1"/>
    <property type="molecule type" value="Genomic_DNA"/>
</dbReference>
<gene>
    <name evidence="1" type="ORF">LWI28_001123</name>
</gene>
<reference evidence="1" key="2">
    <citation type="submission" date="2023-02" db="EMBL/GenBank/DDBJ databases">
        <authorList>
            <person name="Swenson N.G."/>
            <person name="Wegrzyn J.L."/>
            <person name="Mcevoy S.L."/>
        </authorList>
    </citation>
    <scope>NUCLEOTIDE SEQUENCE</scope>
    <source>
        <strain evidence="1">91603</strain>
        <tissue evidence="1">Leaf</tissue>
    </source>
</reference>
<organism evidence="1 2">
    <name type="scientific">Acer negundo</name>
    <name type="common">Box elder</name>
    <dbReference type="NCBI Taxonomy" id="4023"/>
    <lineage>
        <taxon>Eukaryota</taxon>
        <taxon>Viridiplantae</taxon>
        <taxon>Streptophyta</taxon>
        <taxon>Embryophyta</taxon>
        <taxon>Tracheophyta</taxon>
        <taxon>Spermatophyta</taxon>
        <taxon>Magnoliopsida</taxon>
        <taxon>eudicotyledons</taxon>
        <taxon>Gunneridae</taxon>
        <taxon>Pentapetalae</taxon>
        <taxon>rosids</taxon>
        <taxon>malvids</taxon>
        <taxon>Sapindales</taxon>
        <taxon>Sapindaceae</taxon>
        <taxon>Hippocastanoideae</taxon>
        <taxon>Acereae</taxon>
        <taxon>Acer</taxon>
    </lineage>
</organism>
<reference evidence="1" key="1">
    <citation type="journal article" date="2022" name="Plant J.">
        <title>Strategies of tolerance reflected in two North American maple genomes.</title>
        <authorList>
            <person name="McEvoy S.L."/>
            <person name="Sezen U.U."/>
            <person name="Trouern-Trend A."/>
            <person name="McMahon S.M."/>
            <person name="Schaberg P.G."/>
            <person name="Yang J."/>
            <person name="Wegrzyn J.L."/>
            <person name="Swenson N.G."/>
        </authorList>
    </citation>
    <scope>NUCLEOTIDE SEQUENCE</scope>
    <source>
        <strain evidence="1">91603</strain>
    </source>
</reference>